<dbReference type="InterPro" id="IPR021109">
    <property type="entry name" value="Peptidase_aspartic_dom_sf"/>
</dbReference>
<dbReference type="InterPro" id="IPR032799">
    <property type="entry name" value="TAXi_C"/>
</dbReference>
<dbReference type="EMBL" id="JAUJYN010000011">
    <property type="protein sequence ID" value="KAK1260151.1"/>
    <property type="molecule type" value="Genomic_DNA"/>
</dbReference>
<dbReference type="AlphaFoldDB" id="A0AAV9A7J4"/>
<dbReference type="InterPro" id="IPR033121">
    <property type="entry name" value="PEPTIDASE_A1"/>
</dbReference>
<dbReference type="GO" id="GO:0005576">
    <property type="term" value="C:extracellular region"/>
    <property type="evidence" value="ECO:0007669"/>
    <property type="project" value="TreeGrafter"/>
</dbReference>
<keyword evidence="2" id="KW-0645">Protease</keyword>
<keyword evidence="3" id="KW-0064">Aspartyl protease</keyword>
<evidence type="ECO:0000256" key="1">
    <source>
        <dbReference type="ARBA" id="ARBA00007447"/>
    </source>
</evidence>
<dbReference type="InterPro" id="IPR032861">
    <property type="entry name" value="TAXi_N"/>
</dbReference>
<comment type="similarity">
    <text evidence="1">Belongs to the peptidase A1 family.</text>
</comment>
<dbReference type="Pfam" id="PF14541">
    <property type="entry name" value="TAXi_C"/>
    <property type="match status" value="1"/>
</dbReference>
<dbReference type="Gene3D" id="2.40.70.10">
    <property type="entry name" value="Acid Proteases"/>
    <property type="match status" value="2"/>
</dbReference>
<dbReference type="CDD" id="cd05476">
    <property type="entry name" value="pepsin_A_like_plant"/>
    <property type="match status" value="1"/>
</dbReference>
<dbReference type="Proteomes" id="UP001179952">
    <property type="component" value="Unassembled WGS sequence"/>
</dbReference>
<keyword evidence="4" id="KW-0378">Hydrolase</keyword>
<dbReference type="InterPro" id="IPR034161">
    <property type="entry name" value="Pepsin-like_plant"/>
</dbReference>
<evidence type="ECO:0000256" key="3">
    <source>
        <dbReference type="ARBA" id="ARBA00022750"/>
    </source>
</evidence>
<reference evidence="7" key="2">
    <citation type="submission" date="2023-06" db="EMBL/GenBank/DDBJ databases">
        <authorList>
            <person name="Ma L."/>
            <person name="Liu K.-W."/>
            <person name="Li Z."/>
            <person name="Hsiao Y.-Y."/>
            <person name="Qi Y."/>
            <person name="Fu T."/>
            <person name="Tang G."/>
            <person name="Zhang D."/>
            <person name="Sun W.-H."/>
            <person name="Liu D.-K."/>
            <person name="Li Y."/>
            <person name="Chen G.-Z."/>
            <person name="Liu X.-D."/>
            <person name="Liao X.-Y."/>
            <person name="Jiang Y.-T."/>
            <person name="Yu X."/>
            <person name="Hao Y."/>
            <person name="Huang J."/>
            <person name="Zhao X.-W."/>
            <person name="Ke S."/>
            <person name="Chen Y.-Y."/>
            <person name="Wu W.-L."/>
            <person name="Hsu J.-L."/>
            <person name="Lin Y.-F."/>
            <person name="Huang M.-D."/>
            <person name="Li C.-Y."/>
            <person name="Huang L."/>
            <person name="Wang Z.-W."/>
            <person name="Zhao X."/>
            <person name="Zhong W.-Y."/>
            <person name="Peng D.-H."/>
            <person name="Ahmad S."/>
            <person name="Lan S."/>
            <person name="Zhang J.-S."/>
            <person name="Tsai W.-C."/>
            <person name="Van De Peer Y."/>
            <person name="Liu Z.-J."/>
        </authorList>
    </citation>
    <scope>NUCLEOTIDE SEQUENCE</scope>
    <source>
        <strain evidence="7">SCP</strain>
        <tissue evidence="7">Leaves</tissue>
    </source>
</reference>
<dbReference type="InterPro" id="IPR051708">
    <property type="entry name" value="Plant_Aspart_Prot_A1"/>
</dbReference>
<evidence type="ECO:0000256" key="2">
    <source>
        <dbReference type="ARBA" id="ARBA00022670"/>
    </source>
</evidence>
<protein>
    <submittedName>
        <fullName evidence="7">Aspartic proteinase PCS1</fullName>
    </submittedName>
</protein>
<dbReference type="PANTHER" id="PTHR47967:SF128">
    <property type="entry name" value="ASPARTIC PROTEINASE CDR1-LIKE"/>
    <property type="match status" value="1"/>
</dbReference>
<dbReference type="GO" id="GO:0006508">
    <property type="term" value="P:proteolysis"/>
    <property type="evidence" value="ECO:0007669"/>
    <property type="project" value="UniProtKB-KW"/>
</dbReference>
<dbReference type="Pfam" id="PF14543">
    <property type="entry name" value="TAXi_N"/>
    <property type="match status" value="1"/>
</dbReference>
<name>A0AAV9A7J4_ACOGR</name>
<keyword evidence="8" id="KW-1185">Reference proteome</keyword>
<sequence>MAATLSFSAELIQRDSPKSLFYNPNATNPLITSKSQYAVSFSSLYMMSLTVGDPPQKMMAIVDTDSDVTWFQCLPCTDCYPQNLPMFVPSISTTYDTIDCNTKTCNKLREHWCELGDSDDDNDVCKYKVEYADGSFMNGTLSQDLFGLETKGSNDINFPMIVFGCSRNADDRFDEEGTGLIGLDMGPLSFVSQFGVFIDWKFSHCLGRYGNPNSSGRIFFGKDAMLLGTPTPMVIKPKSAPDHELYFVNLIDTSVDHKRLNIHPGRFLPRSNGEGGLFLDTGTTMTYLFKDVYDKLVLKLDEKVKLLGRENDSNHLCYRGRKHDPEEGKLVLVVTLHFEGDLNVDLQPWNIFHY</sequence>
<feature type="domain" description="Peptidase A1" evidence="6">
    <location>
        <begin position="45"/>
        <end position="354"/>
    </location>
</feature>
<evidence type="ECO:0000256" key="5">
    <source>
        <dbReference type="ARBA" id="ARBA00023180"/>
    </source>
</evidence>
<gene>
    <name evidence="7" type="ORF">QJS04_geneDACA013403</name>
</gene>
<comment type="caution">
    <text evidence="7">The sequence shown here is derived from an EMBL/GenBank/DDBJ whole genome shotgun (WGS) entry which is preliminary data.</text>
</comment>
<keyword evidence="5" id="KW-0325">Glycoprotein</keyword>
<dbReference type="SUPFAM" id="SSF50630">
    <property type="entry name" value="Acid proteases"/>
    <property type="match status" value="1"/>
</dbReference>
<evidence type="ECO:0000313" key="7">
    <source>
        <dbReference type="EMBL" id="KAK1260151.1"/>
    </source>
</evidence>
<organism evidence="7 8">
    <name type="scientific">Acorus gramineus</name>
    <name type="common">Dwarf sweet flag</name>
    <dbReference type="NCBI Taxonomy" id="55184"/>
    <lineage>
        <taxon>Eukaryota</taxon>
        <taxon>Viridiplantae</taxon>
        <taxon>Streptophyta</taxon>
        <taxon>Embryophyta</taxon>
        <taxon>Tracheophyta</taxon>
        <taxon>Spermatophyta</taxon>
        <taxon>Magnoliopsida</taxon>
        <taxon>Liliopsida</taxon>
        <taxon>Acoraceae</taxon>
        <taxon>Acorus</taxon>
    </lineage>
</organism>
<dbReference type="PANTHER" id="PTHR47967">
    <property type="entry name" value="OS07G0603500 PROTEIN-RELATED"/>
    <property type="match status" value="1"/>
</dbReference>
<accession>A0AAV9A7J4</accession>
<dbReference type="GO" id="GO:0004190">
    <property type="term" value="F:aspartic-type endopeptidase activity"/>
    <property type="evidence" value="ECO:0007669"/>
    <property type="project" value="UniProtKB-KW"/>
</dbReference>
<evidence type="ECO:0000256" key="4">
    <source>
        <dbReference type="ARBA" id="ARBA00022801"/>
    </source>
</evidence>
<evidence type="ECO:0000259" key="6">
    <source>
        <dbReference type="PROSITE" id="PS51767"/>
    </source>
</evidence>
<proteinExistence type="inferred from homology"/>
<dbReference type="PROSITE" id="PS51767">
    <property type="entry name" value="PEPTIDASE_A1"/>
    <property type="match status" value="1"/>
</dbReference>
<evidence type="ECO:0000313" key="8">
    <source>
        <dbReference type="Proteomes" id="UP001179952"/>
    </source>
</evidence>
<reference evidence="7" key="1">
    <citation type="journal article" date="2023" name="Nat. Commun.">
        <title>Diploid and tetraploid genomes of Acorus and the evolution of monocots.</title>
        <authorList>
            <person name="Ma L."/>
            <person name="Liu K.W."/>
            <person name="Li Z."/>
            <person name="Hsiao Y.Y."/>
            <person name="Qi Y."/>
            <person name="Fu T."/>
            <person name="Tang G.D."/>
            <person name="Zhang D."/>
            <person name="Sun W.H."/>
            <person name="Liu D.K."/>
            <person name="Li Y."/>
            <person name="Chen G.Z."/>
            <person name="Liu X.D."/>
            <person name="Liao X.Y."/>
            <person name="Jiang Y.T."/>
            <person name="Yu X."/>
            <person name="Hao Y."/>
            <person name="Huang J."/>
            <person name="Zhao X.W."/>
            <person name="Ke S."/>
            <person name="Chen Y.Y."/>
            <person name="Wu W.L."/>
            <person name="Hsu J.L."/>
            <person name="Lin Y.F."/>
            <person name="Huang M.D."/>
            <person name="Li C.Y."/>
            <person name="Huang L."/>
            <person name="Wang Z.W."/>
            <person name="Zhao X."/>
            <person name="Zhong W.Y."/>
            <person name="Peng D.H."/>
            <person name="Ahmad S."/>
            <person name="Lan S."/>
            <person name="Zhang J.S."/>
            <person name="Tsai W.C."/>
            <person name="Van de Peer Y."/>
            <person name="Liu Z.J."/>
        </authorList>
    </citation>
    <scope>NUCLEOTIDE SEQUENCE</scope>
    <source>
        <strain evidence="7">SCP</strain>
    </source>
</reference>